<dbReference type="EMBL" id="CAJVPU010001132">
    <property type="protein sequence ID" value="CAG8472243.1"/>
    <property type="molecule type" value="Genomic_DNA"/>
</dbReference>
<evidence type="ECO:0000313" key="2">
    <source>
        <dbReference type="Proteomes" id="UP000789702"/>
    </source>
</evidence>
<evidence type="ECO:0000313" key="1">
    <source>
        <dbReference type="EMBL" id="CAG8472243.1"/>
    </source>
</evidence>
<dbReference type="Proteomes" id="UP000789702">
    <property type="component" value="Unassembled WGS sequence"/>
</dbReference>
<gene>
    <name evidence="1" type="ORF">DHETER_LOCUS1767</name>
</gene>
<feature type="non-terminal residue" evidence="1">
    <location>
        <position position="1"/>
    </location>
</feature>
<sequence>MSDNIPPTLYVVRTDDESNCFILKLAENNYWLIDSAPARFRCYQYFKFAILKRKITNFKGITITNPRKEHLEGMTRFFKEYILSKSIHAKEFPNLDFYVVLTEKFRNEEIIDILKDIGFELDNNVPKKFEYSNITMEYFFHKNGKPLILRHKKSDKHDMNAVGNNDNVTLMRNKAKVQTDLSSILTYLQYENNEIKKSMLLTSDNVVTWIQKILATKLNIYQQAKLNKRPFIDIFQVPNHGARFNSMIAGPNVNPPKYVNQQFALMAILYYGGQFDFKDLNNKTNIDIEADFEIILNFTNFETFKKAALLQEYTQSHSNPNAIKRFLKAMAKALIIQGSSKKTNNVNWDWDEINWPEVARKLYIIYCMNQTTDSHCWPKYDFIKDIIDIPDKDNIDPYFNHPYFDKTTRKKIIEKQLYSYFNSIKERIYENFDIIISIKNKKKKRNRRPQYATHLRPLLIPMWNSLDTSPLMFRNIVFSISNFYESFITGTYIISSGAQKGHPDPLVIIGIIKSILEDLNEERSARILLTSGSKINMNLISSAVDSLLGYKEKKSCYIDKFLNRRIKIYSIRDSSCEVGVKLSDSEFEDPKSVRLLKWNNSEKAEIKKISDTFKTIPEQPINKISKSYIKILINDKKLWLGVNEKGDLIPSDKPILFTISNVPFLDQIAYRISSCDFNFIVKFEWAIKDEYNKFYLVDLNTDQDLYYALEYDVDDDFYLVDKSTIDDFEESTPLPHFRKIPLKEKENALLFNFSKSLRDNFTNQSTKKRKSGKTLSSYLMELGEHSALSGLTILNALNYIIRASNVKKVFKSLPDKCLLFKAKSDSEVEWEITENNLFKIKNAIIRLDESELLKFHTSFPFYKHATAMQVNIKNPQLDNLQIEIKIFLNNNGSKSESVLTPEIFDISQSKSVYDYLLNANVPQKKWKDLRLSYLSSLIMPSLILVPEFLKVPLPFLSGTSLLNQKINKEISDINFEIGPTGARLIRTEVFLDILTIEDIFQLDGIQISQLTDIKITTINSDAVNGDPNITIEACANIKDNAVKILTQNEDEQFLLVKFNTNKLVNIAEALNVGENVFNKFKVPLYDVSLDKFLNKVNPEFSLLFHPVTEPPTMNFKLKNISIFVNNFLTVEKFVPPQICRHLKLTNASIDISIYDPLNIDQLDIENIMIGLNIKLNLLTTDNKNLLANLSYLTVKQAMSISIRPQDLYDDNNPLNLKELLKAIELYDTFEKISKFSLVLWHHVKDLESVGFQYLDLQIKLNEQGTTYEIGDFNLGILIPRFIIKKDVIEVRNAIVDLGYNSDQWSGKIQGVGEIIGKDRKNNCHIEYMLPTKEQLGNLLINDITEDLSLKEALQILQLENTSILPALEKFFEHMKISEININLVNSDRSDFIINDLSFILQKDKHVLKPLTIKQLEVNLTYFPPKNNTDSAIWKFSFEGSVSTMIMTLNYNNEKIHAALTPVKNTRLKDVIELLVKTPEFSDNSMYYEIFDSEITDVKITIDISGDNMHIEKFSTKLVKILSYGEFTLDDLLFKCENVNMDKHDNNQIILPHKKYTLDAIISRNIANDKVSAKIKLDCSENIVDASITSFQSHFLLLDILKILIGYESNLPNLLPKLPNFPNFDNIESDQKFSVKILIKPFKIMGFNISAQSESFYEVLKKPSIYLQPLGISISYMYDCDSQKENLEGRLYGIFILNDGSKLKLEFASSMTKDSDIVIAGIQVFEGESSIHISTVVDTLLDDNYEWPGKTPKEMRSPKFTITPEVKAYLHINLVKKSVALYATIESIGNCLLLVKNMNEKPSTGVVMESHSIANEFGYLFALRTSNNFQFEDLFNLSDVVYNIDTMLSLLQGNLILVSFQGAQFEKAKKELNDIIKEFNDVLNPDKQIKFEDILSIKLPDHDIYKNEKLVKGANLYVNLNYHSILLKNLRTISNLDSSSQKILVALSLGVGALSESEFKATIEDLTLYGGLSFESTSFYYKPKIKESESRLIVAGNLNFTELLKTKFIVKGILDNGEKVSSFTADSKFLESQSIKNPFEKMIGICLYGIEFTMKLIRENNKKNPSSTCLLKGKVDFNSENQNMKTILEGNVLFVDGKPRICTVTINKKIQFIHLLATIFFEKSQDEKPNWNQEYPDIILNDGEIYYTFIPPKHKEDKIEIDGKVYYKGYNISAHIDFFGMNNLLITAQINNGIIIKADSGNSEINLGFVKIIKYNLIIESNSKSKSISIDGSLKLFDMNPAQFHLDYKKKSKCLEGKIEIKGSLLGVDDPAIEGYWSKKKKFVITKWPSFCQLFWEATEFARIIEEASVNLCKAIISDLNLKEKFEGHFNIDLEQLETHSDALVSFLITGSYLIRIKGGKEELTEITKIDILPIQLDIKYPSDISKYFEEELPKNAVKFLQNLLNDPEKFVKFLGGLSIATLINLSEPALKGLVCFAGNEIFKLAKVTFDAMKKSANNILRNRQPKSKPSEEMIKAVEKAITLSDAVVLASPLLLITGEWVVFFAFAITLITVDLKILYGDQSEEERKIRKEKNEMKLIDKRIKGVLERFLKMDNLTPGLEFCLDNSLKIKWNVPEDAENDKLAGEICYKLQITIFGKELVERNFIVIVGKEEIEMDKLDHKRLSYVFIDNLLMKCEKVSVKITAILRQGNQNYTGSQSKEAEIEHKPKLYPPTKLTSTYDSRHKILTTKIVSEDKDTQQYYCELFNVSANKGDSFEYKEVVYSEVIDINTLDLENTLWKIYTEERLILGLGGNYKIRVSAKAINWIESEFTYANEVIARLSPPISIGFKHTYDIYEYLEIIIKDTIDQKQLRGYTCDVINDKDESNLMNSSYTLSSKSFKFLPHVNNINGSYNIDNNILKISWDLVENASLYEVFLLAHGQRLKLDRISETFIEYDIQQFDKQITKKQISNSDCQITIYNCTIQAKKGKEFFDGPVTRIDKGFEQLPRPTNVDMEKNSNKLHISYTPITLSD</sequence>
<protein>
    <submittedName>
        <fullName evidence="1">9846_t:CDS:1</fullName>
    </submittedName>
</protein>
<reference evidence="1" key="1">
    <citation type="submission" date="2021-06" db="EMBL/GenBank/DDBJ databases">
        <authorList>
            <person name="Kallberg Y."/>
            <person name="Tangrot J."/>
            <person name="Rosling A."/>
        </authorList>
    </citation>
    <scope>NUCLEOTIDE SEQUENCE</scope>
    <source>
        <strain evidence="1">IL203A</strain>
    </source>
</reference>
<proteinExistence type="predicted"/>
<comment type="caution">
    <text evidence="1">The sequence shown here is derived from an EMBL/GenBank/DDBJ whole genome shotgun (WGS) entry which is preliminary data.</text>
</comment>
<accession>A0ACA9KGR0</accession>
<keyword evidence="2" id="KW-1185">Reference proteome</keyword>
<feature type="non-terminal residue" evidence="1">
    <location>
        <position position="2973"/>
    </location>
</feature>
<name>A0ACA9KGR0_9GLOM</name>
<organism evidence="1 2">
    <name type="scientific">Dentiscutata heterogama</name>
    <dbReference type="NCBI Taxonomy" id="1316150"/>
    <lineage>
        <taxon>Eukaryota</taxon>
        <taxon>Fungi</taxon>
        <taxon>Fungi incertae sedis</taxon>
        <taxon>Mucoromycota</taxon>
        <taxon>Glomeromycotina</taxon>
        <taxon>Glomeromycetes</taxon>
        <taxon>Diversisporales</taxon>
        <taxon>Gigasporaceae</taxon>
        <taxon>Dentiscutata</taxon>
    </lineage>
</organism>